<sequence>MQRVTSADGTPIAYERTGDGPPVIVVGGAFNDRNSAAPLAEALSAHLSVVRYDRRGRGDSGDTAPYHVDREIEDLSALVSEIGGTTAVFGMSSGAALALRAAAAGVPIGRLALYEPPFVPDDEVERAHARKRAAALRSLLAEGRRADAVVEFMTGTGMPAEMATRMRHAPMFPALEAMAHTLAYDTDVMGGATDGGAIPADVVASVPVPALAIYGEASPERTAEITRRLADLLPDGRRTVLAGQTHDVSPEIIAPVLVDFFTA</sequence>
<protein>
    <submittedName>
        <fullName evidence="2">Alpha/beta fold hydrolase</fullName>
    </submittedName>
</protein>
<organism evidence="2 3">
    <name type="scientific">Actinomadura sediminis</name>
    <dbReference type="NCBI Taxonomy" id="1038904"/>
    <lineage>
        <taxon>Bacteria</taxon>
        <taxon>Bacillati</taxon>
        <taxon>Actinomycetota</taxon>
        <taxon>Actinomycetes</taxon>
        <taxon>Streptosporangiales</taxon>
        <taxon>Thermomonosporaceae</taxon>
        <taxon>Actinomadura</taxon>
    </lineage>
</organism>
<dbReference type="PANTHER" id="PTHR43433:SF5">
    <property type="entry name" value="AB HYDROLASE-1 DOMAIN-CONTAINING PROTEIN"/>
    <property type="match status" value="1"/>
</dbReference>
<keyword evidence="3" id="KW-1185">Reference proteome</keyword>
<comment type="caution">
    <text evidence="2">The sequence shown here is derived from an EMBL/GenBank/DDBJ whole genome shotgun (WGS) entry which is preliminary data.</text>
</comment>
<gene>
    <name evidence="2" type="ORF">ACFQ11_29335</name>
</gene>
<evidence type="ECO:0000313" key="2">
    <source>
        <dbReference type="EMBL" id="MFD0904519.1"/>
    </source>
</evidence>
<dbReference type="GO" id="GO:0016787">
    <property type="term" value="F:hydrolase activity"/>
    <property type="evidence" value="ECO:0007669"/>
    <property type="project" value="UniProtKB-KW"/>
</dbReference>
<dbReference type="PANTHER" id="PTHR43433">
    <property type="entry name" value="HYDROLASE, ALPHA/BETA FOLD FAMILY PROTEIN"/>
    <property type="match status" value="1"/>
</dbReference>
<feature type="domain" description="AB hydrolase-1" evidence="1">
    <location>
        <begin position="29"/>
        <end position="247"/>
    </location>
</feature>
<evidence type="ECO:0000259" key="1">
    <source>
        <dbReference type="Pfam" id="PF12697"/>
    </source>
</evidence>
<dbReference type="InterPro" id="IPR000073">
    <property type="entry name" value="AB_hydrolase_1"/>
</dbReference>
<accession>A0ABW3EVN3</accession>
<proteinExistence type="predicted"/>
<dbReference type="RefSeq" id="WP_378304456.1">
    <property type="nucleotide sequence ID" value="NZ_JBHTJA010000088.1"/>
</dbReference>
<dbReference type="InterPro" id="IPR050471">
    <property type="entry name" value="AB_hydrolase"/>
</dbReference>
<name>A0ABW3EVN3_9ACTN</name>
<reference evidence="3" key="1">
    <citation type="journal article" date="2019" name="Int. J. Syst. Evol. Microbiol.">
        <title>The Global Catalogue of Microorganisms (GCM) 10K type strain sequencing project: providing services to taxonomists for standard genome sequencing and annotation.</title>
        <authorList>
            <consortium name="The Broad Institute Genomics Platform"/>
            <consortium name="The Broad Institute Genome Sequencing Center for Infectious Disease"/>
            <person name="Wu L."/>
            <person name="Ma J."/>
        </authorList>
    </citation>
    <scope>NUCLEOTIDE SEQUENCE [LARGE SCALE GENOMIC DNA]</scope>
    <source>
        <strain evidence="3">JCM 31202</strain>
    </source>
</reference>
<dbReference type="SUPFAM" id="SSF53474">
    <property type="entry name" value="alpha/beta-Hydrolases"/>
    <property type="match status" value="1"/>
</dbReference>
<keyword evidence="2" id="KW-0378">Hydrolase</keyword>
<dbReference type="Gene3D" id="3.40.50.1820">
    <property type="entry name" value="alpha/beta hydrolase"/>
    <property type="match status" value="1"/>
</dbReference>
<dbReference type="InterPro" id="IPR029058">
    <property type="entry name" value="AB_hydrolase_fold"/>
</dbReference>
<dbReference type="Pfam" id="PF12697">
    <property type="entry name" value="Abhydrolase_6"/>
    <property type="match status" value="1"/>
</dbReference>
<dbReference type="Proteomes" id="UP001596972">
    <property type="component" value="Unassembled WGS sequence"/>
</dbReference>
<dbReference type="EMBL" id="JBHTJA010000088">
    <property type="protein sequence ID" value="MFD0904519.1"/>
    <property type="molecule type" value="Genomic_DNA"/>
</dbReference>
<evidence type="ECO:0000313" key="3">
    <source>
        <dbReference type="Proteomes" id="UP001596972"/>
    </source>
</evidence>